<proteinExistence type="inferred from homology"/>
<evidence type="ECO:0000256" key="3">
    <source>
        <dbReference type="ARBA" id="ARBA00022840"/>
    </source>
</evidence>
<comment type="caution">
    <text evidence="6">The sequence shown here is derived from an EMBL/GenBank/DDBJ whole genome shotgun (WGS) entry which is preliminary data.</text>
</comment>
<dbReference type="PANTHER" id="PTHR23407">
    <property type="entry name" value="ATPASE INHIBITOR/5-FORMYLTETRAHYDROFOLATE CYCLO-LIGASE"/>
    <property type="match status" value="1"/>
</dbReference>
<evidence type="ECO:0000256" key="4">
    <source>
        <dbReference type="RuleBase" id="RU361279"/>
    </source>
</evidence>
<accession>A0ABQ5ZXZ5</accession>
<keyword evidence="2 4" id="KW-0547">Nucleotide-binding</keyword>
<keyword evidence="3 4" id="KW-0067">ATP-binding</keyword>
<dbReference type="PIRSF" id="PIRSF006806">
    <property type="entry name" value="FTHF_cligase"/>
    <property type="match status" value="1"/>
</dbReference>
<protein>
    <recommendedName>
        <fullName evidence="4">5-formyltetrahydrofolate cyclo-ligase</fullName>
        <ecNumber evidence="4">6.3.3.2</ecNumber>
    </recommendedName>
</protein>
<evidence type="ECO:0000256" key="5">
    <source>
        <dbReference type="SAM" id="MobiDB-lite"/>
    </source>
</evidence>
<dbReference type="InterPro" id="IPR024185">
    <property type="entry name" value="FTHF_cligase-like_sf"/>
</dbReference>
<comment type="catalytic activity">
    <reaction evidence="4">
        <text>(6S)-5-formyl-5,6,7,8-tetrahydrofolate + ATP = (6R)-5,10-methenyltetrahydrofolate + ADP + phosphate</text>
        <dbReference type="Rhea" id="RHEA:10488"/>
        <dbReference type="ChEBI" id="CHEBI:30616"/>
        <dbReference type="ChEBI" id="CHEBI:43474"/>
        <dbReference type="ChEBI" id="CHEBI:57455"/>
        <dbReference type="ChEBI" id="CHEBI:57457"/>
        <dbReference type="ChEBI" id="CHEBI:456216"/>
        <dbReference type="EC" id="6.3.3.2"/>
    </reaction>
</comment>
<dbReference type="EC" id="6.3.3.2" evidence="4"/>
<name>A0ABQ5ZXZ5_9GAMM</name>
<dbReference type="Gene3D" id="3.40.50.10420">
    <property type="entry name" value="NagB/RpiA/CoA transferase-like"/>
    <property type="match status" value="1"/>
</dbReference>
<keyword evidence="4" id="KW-0479">Metal-binding</keyword>
<dbReference type="Proteomes" id="UP001156682">
    <property type="component" value="Unassembled WGS sequence"/>
</dbReference>
<dbReference type="PANTHER" id="PTHR23407:SF1">
    <property type="entry name" value="5-FORMYLTETRAHYDROFOLATE CYCLO-LIGASE"/>
    <property type="match status" value="1"/>
</dbReference>
<evidence type="ECO:0000313" key="6">
    <source>
        <dbReference type="EMBL" id="GLR64864.1"/>
    </source>
</evidence>
<organism evidence="6 7">
    <name type="scientific">Marinospirillum insulare</name>
    <dbReference type="NCBI Taxonomy" id="217169"/>
    <lineage>
        <taxon>Bacteria</taxon>
        <taxon>Pseudomonadati</taxon>
        <taxon>Pseudomonadota</taxon>
        <taxon>Gammaproteobacteria</taxon>
        <taxon>Oceanospirillales</taxon>
        <taxon>Oceanospirillaceae</taxon>
        <taxon>Marinospirillum</taxon>
    </lineage>
</organism>
<comment type="similarity">
    <text evidence="1 4">Belongs to the 5-formyltetrahydrofolate cyclo-ligase family.</text>
</comment>
<evidence type="ECO:0000313" key="7">
    <source>
        <dbReference type="Proteomes" id="UP001156682"/>
    </source>
</evidence>
<dbReference type="NCBIfam" id="TIGR02727">
    <property type="entry name" value="MTHFS_bact"/>
    <property type="match status" value="1"/>
</dbReference>
<sequence>MGPITRDPFKDPNMHTTSSSHNNRSSLRRLLRQKRRQLSSYEQKVASYKACQRVSQQAWFLNASNLAVYMASDGELDPLPLALKAQKMGKRVYLPVLHPLNSNHLLFIRFTSKTPLHKNRFGILEPCLKGYGLERINSCKIQALDLLLMPLVGFDPHGGRLGMGGGFYDRTLAVKPNQFKRPKLIGLAHECQKVDQLSLEAWDVPLTGIVTPEEFYLPQ</sequence>
<dbReference type="SUPFAM" id="SSF100950">
    <property type="entry name" value="NagB/RpiA/CoA transferase-like"/>
    <property type="match status" value="1"/>
</dbReference>
<keyword evidence="7" id="KW-1185">Reference proteome</keyword>
<reference evidence="7" key="1">
    <citation type="journal article" date="2019" name="Int. J. Syst. Evol. Microbiol.">
        <title>The Global Catalogue of Microorganisms (GCM) 10K type strain sequencing project: providing services to taxonomists for standard genome sequencing and annotation.</title>
        <authorList>
            <consortium name="The Broad Institute Genomics Platform"/>
            <consortium name="The Broad Institute Genome Sequencing Center for Infectious Disease"/>
            <person name="Wu L."/>
            <person name="Ma J."/>
        </authorList>
    </citation>
    <scope>NUCLEOTIDE SEQUENCE [LARGE SCALE GENOMIC DNA]</scope>
    <source>
        <strain evidence="7">NBRC 100033</strain>
    </source>
</reference>
<evidence type="ECO:0000256" key="2">
    <source>
        <dbReference type="ARBA" id="ARBA00022741"/>
    </source>
</evidence>
<dbReference type="InterPro" id="IPR037171">
    <property type="entry name" value="NagB/RpiA_transferase-like"/>
</dbReference>
<feature type="region of interest" description="Disordered" evidence="5">
    <location>
        <begin position="1"/>
        <end position="27"/>
    </location>
</feature>
<comment type="cofactor">
    <cofactor evidence="4">
        <name>Mg(2+)</name>
        <dbReference type="ChEBI" id="CHEBI:18420"/>
    </cofactor>
</comment>
<evidence type="ECO:0000256" key="1">
    <source>
        <dbReference type="ARBA" id="ARBA00010638"/>
    </source>
</evidence>
<dbReference type="Pfam" id="PF01812">
    <property type="entry name" value="5-FTHF_cyc-lig"/>
    <property type="match status" value="1"/>
</dbReference>
<gene>
    <name evidence="6" type="ORF">GCM10007878_23020</name>
</gene>
<dbReference type="InterPro" id="IPR002698">
    <property type="entry name" value="FTHF_cligase"/>
</dbReference>
<dbReference type="EMBL" id="BSOR01000039">
    <property type="protein sequence ID" value="GLR64864.1"/>
    <property type="molecule type" value="Genomic_DNA"/>
</dbReference>
<keyword evidence="4" id="KW-0460">Magnesium</keyword>